<reference evidence="7 8" key="1">
    <citation type="submission" date="2016-02" db="EMBL/GenBank/DDBJ databases">
        <title>Genome analysis of coral dinoflagellate symbionts highlights evolutionary adaptations to a symbiotic lifestyle.</title>
        <authorList>
            <person name="Aranda M."/>
            <person name="Li Y."/>
            <person name="Liew Y.J."/>
            <person name="Baumgarten S."/>
            <person name="Simakov O."/>
            <person name="Wilson M."/>
            <person name="Piel J."/>
            <person name="Ashoor H."/>
            <person name="Bougouffa S."/>
            <person name="Bajic V.B."/>
            <person name="Ryu T."/>
            <person name="Ravasi T."/>
            <person name="Bayer T."/>
            <person name="Micklem G."/>
            <person name="Kim H."/>
            <person name="Bhak J."/>
            <person name="Lajeunesse T.C."/>
            <person name="Voolstra C.R."/>
        </authorList>
    </citation>
    <scope>NUCLEOTIDE SEQUENCE [LARGE SCALE GENOMIC DNA]</scope>
    <source>
        <strain evidence="7 8">CCMP2467</strain>
    </source>
</reference>
<feature type="transmembrane region" description="Helical" evidence="4">
    <location>
        <begin position="1459"/>
        <end position="1478"/>
    </location>
</feature>
<evidence type="ECO:0000313" key="7">
    <source>
        <dbReference type="EMBL" id="OLP97023.1"/>
    </source>
</evidence>
<dbReference type="Pfam" id="PF00078">
    <property type="entry name" value="RVT_1"/>
    <property type="match status" value="1"/>
</dbReference>
<keyword evidence="4" id="KW-1133">Transmembrane helix</keyword>
<evidence type="ECO:0000256" key="3">
    <source>
        <dbReference type="SAM" id="MobiDB-lite"/>
    </source>
</evidence>
<dbReference type="PROSITE" id="PS50157">
    <property type="entry name" value="ZINC_FINGER_C2H2_2"/>
    <property type="match status" value="1"/>
</dbReference>
<dbReference type="Proteomes" id="UP000186817">
    <property type="component" value="Unassembled WGS sequence"/>
</dbReference>
<evidence type="ECO:0000256" key="1">
    <source>
        <dbReference type="PROSITE-ProRule" id="PRU00042"/>
    </source>
</evidence>
<feature type="transmembrane region" description="Helical" evidence="4">
    <location>
        <begin position="1387"/>
        <end position="1411"/>
    </location>
</feature>
<keyword evidence="1" id="KW-0863">Zinc-finger</keyword>
<feature type="transmembrane region" description="Helical" evidence="4">
    <location>
        <begin position="1239"/>
        <end position="1256"/>
    </location>
</feature>
<dbReference type="PANTHER" id="PTHR19446">
    <property type="entry name" value="REVERSE TRANSCRIPTASES"/>
    <property type="match status" value="1"/>
</dbReference>
<keyword evidence="4" id="KW-0472">Membrane</keyword>
<evidence type="ECO:0000313" key="8">
    <source>
        <dbReference type="Proteomes" id="UP000186817"/>
    </source>
</evidence>
<feature type="compositionally biased region" description="Low complexity" evidence="3">
    <location>
        <begin position="783"/>
        <end position="803"/>
    </location>
</feature>
<evidence type="ECO:0000256" key="2">
    <source>
        <dbReference type="SAM" id="Coils"/>
    </source>
</evidence>
<keyword evidence="1" id="KW-0479">Metal-binding</keyword>
<dbReference type="PROSITE" id="PS50878">
    <property type="entry name" value="RT_POL"/>
    <property type="match status" value="1"/>
</dbReference>
<accession>A0A1Q9DPC9</accession>
<dbReference type="InterPro" id="IPR000477">
    <property type="entry name" value="RT_dom"/>
</dbReference>
<dbReference type="InterPro" id="IPR013087">
    <property type="entry name" value="Znf_C2H2_type"/>
</dbReference>
<keyword evidence="2" id="KW-0175">Coiled coil</keyword>
<name>A0A1Q9DPC9_SYMMI</name>
<dbReference type="GO" id="GO:0008270">
    <property type="term" value="F:zinc ion binding"/>
    <property type="evidence" value="ECO:0007669"/>
    <property type="project" value="UniProtKB-KW"/>
</dbReference>
<feature type="transmembrane region" description="Helical" evidence="4">
    <location>
        <begin position="1199"/>
        <end position="1219"/>
    </location>
</feature>
<gene>
    <name evidence="7" type="ORF">AK812_SmicGene20696</name>
</gene>
<evidence type="ECO:0000259" key="6">
    <source>
        <dbReference type="PROSITE" id="PS50878"/>
    </source>
</evidence>
<feature type="domain" description="C2H2-type" evidence="5">
    <location>
        <begin position="507"/>
        <end position="535"/>
    </location>
</feature>
<evidence type="ECO:0000259" key="5">
    <source>
        <dbReference type="PROSITE" id="PS50157"/>
    </source>
</evidence>
<dbReference type="OrthoDB" id="188876at2759"/>
<feature type="transmembrane region" description="Helical" evidence="4">
    <location>
        <begin position="1354"/>
        <end position="1375"/>
    </location>
</feature>
<feature type="transmembrane region" description="Helical" evidence="4">
    <location>
        <begin position="1315"/>
        <end position="1342"/>
    </location>
</feature>
<feature type="region of interest" description="Disordered" evidence="3">
    <location>
        <begin position="569"/>
        <end position="594"/>
    </location>
</feature>
<keyword evidence="1" id="KW-0862">Zinc</keyword>
<feature type="domain" description="Reverse transcriptase" evidence="6">
    <location>
        <begin position="15"/>
        <end position="322"/>
    </location>
</feature>
<feature type="transmembrane region" description="Helical" evidence="4">
    <location>
        <begin position="1276"/>
        <end position="1294"/>
    </location>
</feature>
<dbReference type="EMBL" id="LSRX01000448">
    <property type="protein sequence ID" value="OLP97023.1"/>
    <property type="molecule type" value="Genomic_DNA"/>
</dbReference>
<proteinExistence type="predicted"/>
<organism evidence="7 8">
    <name type="scientific">Symbiodinium microadriaticum</name>
    <name type="common">Dinoflagellate</name>
    <name type="synonym">Zooxanthella microadriatica</name>
    <dbReference type="NCBI Taxonomy" id="2951"/>
    <lineage>
        <taxon>Eukaryota</taxon>
        <taxon>Sar</taxon>
        <taxon>Alveolata</taxon>
        <taxon>Dinophyceae</taxon>
        <taxon>Suessiales</taxon>
        <taxon>Symbiodiniaceae</taxon>
        <taxon>Symbiodinium</taxon>
    </lineage>
</organism>
<sequence length="1509" mass="168565">MAAEPLAEYVVQRLHTQHTADWPDLWHIAWLCLLPKKPASHRPDQLRPISLLHPLAKSIAWGLNKLVLDAAMASLLEDPQFAYLPTRGVDSAMDTAFSHTAEVRALMSDQKPSVFARRAGKVRSSCCGGILLSIDMSRAFDKVPWLTLYTSLLATGVEPQLAAYIIDLHSRVRFQVKIGDHECQVAGGQGLRQGCTLAPTLWLVYAKALLRAISCACGPDWVATCATAFSDDLLFRDTFADLAGLRLALDRMVRIFRVLQDMGMTPNFAKSAFMVASHGWQAQQHLARARVKNPDDGGWAIPIGAGSLVPIKTQHVYLGAVLSYRSQEKLTLHRRLHNARTAFARLWTLIRNRKLHLRTRLHMWQVYVWSTLRCALLSSGLPAGGLEQLTGRVAKQIRLVTRQPAHIVHNTNQELFAQHRIMPPGDWLIAAQERRLEQAYVHTSCPENLRPSLLAWRQQVLADLRRQKSLLDHRQQAKLAQQSYPQPPSGTSEQAGLVELPPATQGIACDVCGAYFPSYANMMNHRRRKHRTAEPLPQQTNVNVYEHALDGMPQCRLVWPALEDAVRRGTPQVPTPAVSPTPAPADTQPPLPQARASPEAVGLLATESAAGRQGAVAPDASALDSAVASVPLPASLRSVRFFEEPSILQAASVGWEAVAQVPFAREKLLNHCPLCFMWHVTGNGNCKKHMNAKHKDHKAAISRLRAECKAERTSSLCTSTNKAAMADLQEDSVTQQVGFFQHLLPSANPTLLSQMGVKGAEPLEGAPSKHRRLDKGGKGQGNGRQTRGQKRQGQQGHQAPQQGLAPRGPQLDMRYILPLVLRMLLRQEDELQMIRLDKAFCLFVDPVQGDGCILKALYKIAKAWKDKRDQDPPQVNAPLRMIMLEALLTEMKNRLKLLSENAEAQEMAIKNQWAVRQGESLYWQFQSWDPATAKVIIHPKREPILMRTVEERIEEALILCRSEGLLHRFHATRPLSEEPKSPQDVFLLQVSLRGEAADNFHGILMTLSECAVWRVMNIRLRPAAPPFYAGVWQAWDPVAPYSQQDAIAAWEHDHLVRGPSETNDVPILDLDTLQSCMPACVVGVVLVGRARNDGGVDESRSAIALDAPVSYRLLWLDPDLQETRAFAREMKRSHPAAAANDASAGGSEFEVQAEKEGLAPNHIFRASDMSGTDFHFFNLDVPEESIVGHEGPLWTPWAVQWWVTLFSIATFNIAVYTAITKCYYSSFSTDAAVKAYQQFMLAVCGPYVFVCAYRSYMPAQYPLRYVWFDTPLSSILLVRSLAAIAEMCFVAQIAKALSFIENQVNETNQSWGSCWHFLCQSAAVAMVVIIFVAQCFSFAGTITKSNKWYALEEFNWGLAFAVGMPFFFVLSYQVFQLRREAGTRWTCSCNAIVYAVGMSAFCIAYVPYMFITDAPEYWQRYQDQLAEGFEFLGFWVGVKDAALTRHRTHKEEVWEYATVWQTAYFSGAVWISLLLSLAPKLEVTNTFKQLEQQVAGSISLMENALMQSK</sequence>
<protein>
    <submittedName>
        <fullName evidence="7">Putative 149 kDa protein</fullName>
    </submittedName>
</protein>
<keyword evidence="8" id="KW-1185">Reference proteome</keyword>
<keyword evidence="4" id="KW-0812">Transmembrane</keyword>
<feature type="region of interest" description="Disordered" evidence="3">
    <location>
        <begin position="760"/>
        <end position="807"/>
    </location>
</feature>
<dbReference type="PROSITE" id="PS00028">
    <property type="entry name" value="ZINC_FINGER_C2H2_1"/>
    <property type="match status" value="1"/>
</dbReference>
<comment type="caution">
    <text evidence="7">The sequence shown here is derived from an EMBL/GenBank/DDBJ whole genome shotgun (WGS) entry which is preliminary data.</text>
</comment>
<feature type="coiled-coil region" evidence="2">
    <location>
        <begin position="881"/>
        <end position="908"/>
    </location>
</feature>
<evidence type="ECO:0000256" key="4">
    <source>
        <dbReference type="SAM" id="Phobius"/>
    </source>
</evidence>
<dbReference type="SMART" id="SM00355">
    <property type="entry name" value="ZnF_C2H2"/>
    <property type="match status" value="2"/>
</dbReference>
<feature type="compositionally biased region" description="Pro residues" evidence="3">
    <location>
        <begin position="573"/>
        <end position="592"/>
    </location>
</feature>